<dbReference type="AlphaFoldDB" id="J9B583"/>
<dbReference type="PROSITE" id="PS51012">
    <property type="entry name" value="ABC_TM2"/>
    <property type="match status" value="1"/>
</dbReference>
<feature type="transmembrane region" description="Helical" evidence="5">
    <location>
        <begin position="172"/>
        <end position="191"/>
    </location>
</feature>
<keyword evidence="5" id="KW-0813">Transport</keyword>
<comment type="subcellular location">
    <subcellularLocation>
        <location evidence="5">Cell membrane</location>
        <topology evidence="5">Multi-pass membrane protein</topology>
    </subcellularLocation>
    <subcellularLocation>
        <location evidence="1">Membrane</location>
        <topology evidence="1">Multi-pass membrane protein</topology>
    </subcellularLocation>
</comment>
<keyword evidence="3 5" id="KW-1133">Transmembrane helix</keyword>
<evidence type="ECO:0000256" key="5">
    <source>
        <dbReference type="RuleBase" id="RU361157"/>
    </source>
</evidence>
<dbReference type="InterPro" id="IPR013525">
    <property type="entry name" value="ABC2_TM"/>
</dbReference>
<dbReference type="Pfam" id="PF01061">
    <property type="entry name" value="ABC2_membrane"/>
    <property type="match status" value="1"/>
</dbReference>
<feature type="transmembrane region" description="Helical" evidence="5">
    <location>
        <begin position="30"/>
        <end position="51"/>
    </location>
</feature>
<feature type="transmembrane region" description="Helical" evidence="5">
    <location>
        <begin position="138"/>
        <end position="160"/>
    </location>
</feature>
<dbReference type="PANTHER" id="PTHR43027:SF1">
    <property type="entry name" value="DOXORUBICIN RESISTANCE ABC TRANSPORTER PERMEASE PROTEIN DRRC-RELATED"/>
    <property type="match status" value="1"/>
</dbReference>
<name>J9B583_BACCE</name>
<dbReference type="PANTHER" id="PTHR43027">
    <property type="entry name" value="DOXORUBICIN RESISTANCE ABC TRANSPORTER PERMEASE PROTEIN DRRC-RELATED"/>
    <property type="match status" value="1"/>
</dbReference>
<dbReference type="GO" id="GO:0140359">
    <property type="term" value="F:ABC-type transporter activity"/>
    <property type="evidence" value="ECO:0007669"/>
    <property type="project" value="InterPro"/>
</dbReference>
<feature type="transmembrane region" description="Helical" evidence="5">
    <location>
        <begin position="109"/>
        <end position="132"/>
    </location>
</feature>
<evidence type="ECO:0000256" key="2">
    <source>
        <dbReference type="ARBA" id="ARBA00022692"/>
    </source>
</evidence>
<keyword evidence="5" id="KW-1003">Cell membrane</keyword>
<organism evidence="7 8">
    <name type="scientific">Bacillus cereus HuA2-1</name>
    <dbReference type="NCBI Taxonomy" id="1053201"/>
    <lineage>
        <taxon>Bacteria</taxon>
        <taxon>Bacillati</taxon>
        <taxon>Bacillota</taxon>
        <taxon>Bacilli</taxon>
        <taxon>Bacillales</taxon>
        <taxon>Bacillaceae</taxon>
        <taxon>Bacillus</taxon>
        <taxon>Bacillus cereus group</taxon>
    </lineage>
</organism>
<accession>J9B583</accession>
<sequence length="264" mass="29675">MIDSTVFRFFRQALISYKALFGFLDIKTYILVKIVNPIFQLIFFSLLAGYIANTKDVTPWIVGNAFLSSVYNALFGVGLVLLDERRFGTLKMVIASPSNNFFIFIGRSLIHLIDAIFTVILCLLVGALLFNIDFSQANIFLLLLIIFCSMFAAMGLGLLIGSFGLLIRDINLVLNTMASLLMILTGAQFPIKYLPYIFQDISRFIPITRGIEASKAVLHGESGFRVYQLIMEEFILGIIYMILGYISLRVIEKLAREKASLDAF</sequence>
<dbReference type="HOGENOM" id="CLU_088257_0_0_9"/>
<keyword evidence="2 5" id="KW-0812">Transmembrane</keyword>
<dbReference type="PIRSF" id="PIRSF006648">
    <property type="entry name" value="DrrB"/>
    <property type="match status" value="1"/>
</dbReference>
<reference evidence="7 8" key="1">
    <citation type="submission" date="2012-04" db="EMBL/GenBank/DDBJ databases">
        <title>The Genome Sequence of Bacillus cereus HuA2-1.</title>
        <authorList>
            <consortium name="The Broad Institute Genome Sequencing Platform"/>
            <consortium name="The Broad Institute Genome Sequencing Center for Infectious Disease"/>
            <person name="Feldgarden M."/>
            <person name="Van der Auwera G.A."/>
            <person name="Mahillon J."/>
            <person name="Duprez V."/>
            <person name="Timmery S."/>
            <person name="Mattelet C."/>
            <person name="Dierick K."/>
            <person name="Sun M."/>
            <person name="Yu Z."/>
            <person name="Zhu L."/>
            <person name="Hu X."/>
            <person name="Shank E.B."/>
            <person name="Swiecicka I."/>
            <person name="Hansen B.M."/>
            <person name="Andrup L."/>
            <person name="Young S.K."/>
            <person name="Zeng Q."/>
            <person name="Gargeya S."/>
            <person name="Fitzgerald M."/>
            <person name="Haas B."/>
            <person name="Abouelleil A."/>
            <person name="Alvarado L."/>
            <person name="Arachchi H.M."/>
            <person name="Berlin A."/>
            <person name="Chapman S.B."/>
            <person name="Goldberg J."/>
            <person name="Griggs A."/>
            <person name="Gujja S."/>
            <person name="Hansen M."/>
            <person name="Howarth C."/>
            <person name="Imamovic A."/>
            <person name="Larimer J."/>
            <person name="McCowen C."/>
            <person name="Montmayeur A."/>
            <person name="Murphy C."/>
            <person name="Neiman D."/>
            <person name="Pearson M."/>
            <person name="Priest M."/>
            <person name="Roberts A."/>
            <person name="Saif S."/>
            <person name="Shea T."/>
            <person name="Sisk P."/>
            <person name="Sykes S."/>
            <person name="Wortman J."/>
            <person name="Nusbaum C."/>
            <person name="Birren B."/>
        </authorList>
    </citation>
    <scope>NUCLEOTIDE SEQUENCE [LARGE SCALE GENOMIC DNA]</scope>
    <source>
        <strain evidence="7 8">HuA2-1</strain>
    </source>
</reference>
<comment type="similarity">
    <text evidence="5">Belongs to the ABC-2 integral membrane protein family.</text>
</comment>
<evidence type="ECO:0000259" key="6">
    <source>
        <dbReference type="PROSITE" id="PS51012"/>
    </source>
</evidence>
<evidence type="ECO:0000313" key="7">
    <source>
        <dbReference type="EMBL" id="EJV74121.1"/>
    </source>
</evidence>
<evidence type="ECO:0000256" key="4">
    <source>
        <dbReference type="ARBA" id="ARBA00023136"/>
    </source>
</evidence>
<dbReference type="PATRIC" id="fig|1053201.3.peg.6089"/>
<evidence type="ECO:0000256" key="1">
    <source>
        <dbReference type="ARBA" id="ARBA00004141"/>
    </source>
</evidence>
<dbReference type="RefSeq" id="WP_002139828.1">
    <property type="nucleotide sequence ID" value="NZ_JH804676.1"/>
</dbReference>
<dbReference type="OrthoDB" id="1414986at2"/>
<keyword evidence="4 5" id="KW-0472">Membrane</keyword>
<feature type="domain" description="ABC transmembrane type-2" evidence="6">
    <location>
        <begin position="28"/>
        <end position="251"/>
    </location>
</feature>
<comment type="caution">
    <text evidence="7">The sequence shown here is derived from an EMBL/GenBank/DDBJ whole genome shotgun (WGS) entry which is preliminary data.</text>
</comment>
<feature type="transmembrane region" description="Helical" evidence="5">
    <location>
        <begin position="57"/>
        <end position="82"/>
    </location>
</feature>
<dbReference type="EMBL" id="AHDV01000062">
    <property type="protein sequence ID" value="EJV74121.1"/>
    <property type="molecule type" value="Genomic_DNA"/>
</dbReference>
<evidence type="ECO:0000256" key="3">
    <source>
        <dbReference type="ARBA" id="ARBA00022989"/>
    </source>
</evidence>
<protein>
    <recommendedName>
        <fullName evidence="5">Transport permease protein</fullName>
    </recommendedName>
</protein>
<dbReference type="GO" id="GO:0043190">
    <property type="term" value="C:ATP-binding cassette (ABC) transporter complex"/>
    <property type="evidence" value="ECO:0007669"/>
    <property type="project" value="InterPro"/>
</dbReference>
<proteinExistence type="inferred from homology"/>
<dbReference type="PRINTS" id="PR00164">
    <property type="entry name" value="ABC2TRNSPORT"/>
</dbReference>
<dbReference type="Proteomes" id="UP000004136">
    <property type="component" value="Unassembled WGS sequence"/>
</dbReference>
<dbReference type="InterPro" id="IPR047817">
    <property type="entry name" value="ABC2_TM_bact-type"/>
</dbReference>
<evidence type="ECO:0000313" key="8">
    <source>
        <dbReference type="Proteomes" id="UP000004136"/>
    </source>
</evidence>
<feature type="transmembrane region" description="Helical" evidence="5">
    <location>
        <begin position="234"/>
        <end position="251"/>
    </location>
</feature>
<gene>
    <name evidence="7" type="ORF">IG3_05943</name>
</gene>
<dbReference type="InterPro" id="IPR052902">
    <property type="entry name" value="ABC-2_transporter"/>
</dbReference>
<dbReference type="InterPro" id="IPR000412">
    <property type="entry name" value="ABC_2_transport"/>
</dbReference>